<evidence type="ECO:0008006" key="4">
    <source>
        <dbReference type="Google" id="ProtNLM"/>
    </source>
</evidence>
<evidence type="ECO:0000256" key="1">
    <source>
        <dbReference type="SAM" id="Phobius"/>
    </source>
</evidence>
<dbReference type="Gene3D" id="2.60.120.560">
    <property type="entry name" value="Exo-inulinase, domain 1"/>
    <property type="match status" value="1"/>
</dbReference>
<feature type="transmembrane region" description="Helical" evidence="1">
    <location>
        <begin position="20"/>
        <end position="43"/>
    </location>
</feature>
<comment type="caution">
    <text evidence="2">The sequence shown here is derived from an EMBL/GenBank/DDBJ whole genome shotgun (WGS) entry which is preliminary data.</text>
</comment>
<protein>
    <recommendedName>
        <fullName evidence="4">3-keto-disaccharide hydrolase domain-containing protein</fullName>
    </recommendedName>
</protein>
<organism evidence="2 3">
    <name type="scientific">Dictyobacter aurantiacus</name>
    <dbReference type="NCBI Taxonomy" id="1936993"/>
    <lineage>
        <taxon>Bacteria</taxon>
        <taxon>Bacillati</taxon>
        <taxon>Chloroflexota</taxon>
        <taxon>Ktedonobacteria</taxon>
        <taxon>Ktedonobacterales</taxon>
        <taxon>Dictyobacteraceae</taxon>
        <taxon>Dictyobacter</taxon>
    </lineage>
</organism>
<keyword evidence="1" id="KW-1133">Transmembrane helix</keyword>
<name>A0A401ZFB8_9CHLR</name>
<evidence type="ECO:0000313" key="3">
    <source>
        <dbReference type="Proteomes" id="UP000287224"/>
    </source>
</evidence>
<proteinExistence type="predicted"/>
<keyword evidence="1" id="KW-0472">Membrane</keyword>
<reference evidence="3" key="1">
    <citation type="submission" date="2018-12" db="EMBL/GenBank/DDBJ databases">
        <title>Tengunoibacter tsumagoiensis gen. nov., sp. nov., Dictyobacter kobayashii sp. nov., D. alpinus sp. nov., and D. joshuensis sp. nov. and description of Dictyobacteraceae fam. nov. within the order Ktedonobacterales isolated from Tengu-no-mugimeshi.</title>
        <authorList>
            <person name="Wang C.M."/>
            <person name="Zheng Y."/>
            <person name="Sakai Y."/>
            <person name="Toyoda A."/>
            <person name="Minakuchi Y."/>
            <person name="Abe K."/>
            <person name="Yokota A."/>
            <person name="Yabe S."/>
        </authorList>
    </citation>
    <scope>NUCLEOTIDE SEQUENCE [LARGE SCALE GENOMIC DNA]</scope>
    <source>
        <strain evidence="3">S-27</strain>
    </source>
</reference>
<accession>A0A401ZFB8</accession>
<evidence type="ECO:0000313" key="2">
    <source>
        <dbReference type="EMBL" id="GCE05580.1"/>
    </source>
</evidence>
<dbReference type="Proteomes" id="UP000287224">
    <property type="component" value="Unassembled WGS sequence"/>
</dbReference>
<keyword evidence="3" id="KW-1185">Reference proteome</keyword>
<gene>
    <name evidence="2" type="ORF">KDAU_29090</name>
</gene>
<dbReference type="AlphaFoldDB" id="A0A401ZFB8"/>
<sequence>MEFEAKSNTGLLKTADKHRFSKITLAIATALLLVVGSSTLIGYKIVYHPYILRIQGTATSIARIQQTVHVRATHAAQISATLIAQDRATATAVARHQNNYDLVTSSFPSINDDLHNPDIYNWDTGSGCTFNNSTYNVTVAEKGFFLPCIAKNTSLSNFVYQVDMKIISGDAGGLIIRSHGDNSQSYIFVVGQDGSYSIYYYSGENRKAAQTLADGYNSQIITGYRQVNTLAVLASGSSLDFYINRKYVTSVIDTTLSSGQIGVLANNYKRSTLVAYSHARVWKL</sequence>
<keyword evidence="1" id="KW-0812">Transmembrane</keyword>
<dbReference type="EMBL" id="BIFQ01000001">
    <property type="protein sequence ID" value="GCE05580.1"/>
    <property type="molecule type" value="Genomic_DNA"/>
</dbReference>